<feature type="domain" description="NADH:quinone oxidoreductase/Mrp antiporter transmembrane" evidence="11">
    <location>
        <begin position="124"/>
        <end position="407"/>
    </location>
</feature>
<feature type="transmembrane region" description="Helical" evidence="10">
    <location>
        <begin position="70"/>
        <end position="95"/>
    </location>
</feature>
<organism evidence="15 16">
    <name type="scientific">Thioalkalivibrio halophilus</name>
    <dbReference type="NCBI Taxonomy" id="252474"/>
    <lineage>
        <taxon>Bacteria</taxon>
        <taxon>Pseudomonadati</taxon>
        <taxon>Pseudomonadota</taxon>
        <taxon>Gammaproteobacteria</taxon>
        <taxon>Chromatiales</taxon>
        <taxon>Ectothiorhodospiraceae</taxon>
        <taxon>Thioalkalivibrio</taxon>
    </lineage>
</organism>
<comment type="subcellular location">
    <subcellularLocation>
        <location evidence="1">Cell membrane</location>
        <topology evidence="1">Multi-pass membrane protein</topology>
    </subcellularLocation>
    <subcellularLocation>
        <location evidence="9">Membrane</location>
        <topology evidence="9">Multi-pass membrane protein</topology>
    </subcellularLocation>
</comment>
<dbReference type="InterPro" id="IPR025383">
    <property type="entry name" value="MrpA_C/MbhD"/>
</dbReference>
<dbReference type="RefSeq" id="WP_077243842.1">
    <property type="nucleotide sequence ID" value="NZ_MUZR01000010.1"/>
</dbReference>
<reference evidence="15 16" key="1">
    <citation type="submission" date="2017-02" db="EMBL/GenBank/DDBJ databases">
        <title>Genomic diversity within the haloalkaliphilic genus Thioalkalivibrio.</title>
        <authorList>
            <person name="Ahn A.-C."/>
            <person name="Meier-Kolthoff J."/>
            <person name="Overmars L."/>
            <person name="Richter M."/>
            <person name="Woyke T."/>
            <person name="Sorokin D.Y."/>
            <person name="Muyzer G."/>
        </authorList>
    </citation>
    <scope>NUCLEOTIDE SEQUENCE [LARGE SCALE GENOMIC DNA]</scope>
    <source>
        <strain evidence="15 16">HL17</strain>
    </source>
</reference>
<evidence type="ECO:0000313" key="16">
    <source>
        <dbReference type="Proteomes" id="UP000189177"/>
    </source>
</evidence>
<dbReference type="STRING" id="252474.B1A74_04055"/>
<keyword evidence="2" id="KW-0813">Transport</keyword>
<feature type="transmembrane region" description="Helical" evidence="10">
    <location>
        <begin position="495"/>
        <end position="516"/>
    </location>
</feature>
<dbReference type="Pfam" id="PF20501">
    <property type="entry name" value="MbhE"/>
    <property type="match status" value="1"/>
</dbReference>
<feature type="transmembrane region" description="Helical" evidence="10">
    <location>
        <begin position="740"/>
        <end position="758"/>
    </location>
</feature>
<dbReference type="GO" id="GO:0015297">
    <property type="term" value="F:antiporter activity"/>
    <property type="evidence" value="ECO:0007669"/>
    <property type="project" value="UniProtKB-KW"/>
</dbReference>
<keyword evidence="5 9" id="KW-0812">Transmembrane</keyword>
<dbReference type="Proteomes" id="UP000189177">
    <property type="component" value="Unassembled WGS sequence"/>
</dbReference>
<evidence type="ECO:0000256" key="3">
    <source>
        <dbReference type="ARBA" id="ARBA00022449"/>
    </source>
</evidence>
<evidence type="ECO:0000256" key="10">
    <source>
        <dbReference type="SAM" id="Phobius"/>
    </source>
</evidence>
<dbReference type="PRINTS" id="PR01434">
    <property type="entry name" value="NADHDHGNASE5"/>
</dbReference>
<keyword evidence="6 10" id="KW-1133">Transmembrane helix</keyword>
<protein>
    <submittedName>
        <fullName evidence="15">Na(+)/H(+) antiporter subunit A</fullName>
    </submittedName>
</protein>
<feature type="domain" description="MrpA C-terminal/MbhD" evidence="13">
    <location>
        <begin position="605"/>
        <end position="669"/>
    </location>
</feature>
<accession>A0A1V3A044</accession>
<feature type="transmembrane region" description="Helical" evidence="10">
    <location>
        <begin position="268"/>
        <end position="287"/>
    </location>
</feature>
<evidence type="ECO:0000259" key="12">
    <source>
        <dbReference type="Pfam" id="PF00662"/>
    </source>
</evidence>
<dbReference type="InterPro" id="IPR001750">
    <property type="entry name" value="ND/Mrp_TM"/>
</dbReference>
<dbReference type="Pfam" id="PF00361">
    <property type="entry name" value="Proton_antipo_M"/>
    <property type="match status" value="1"/>
</dbReference>
<evidence type="ECO:0000256" key="5">
    <source>
        <dbReference type="ARBA" id="ARBA00022692"/>
    </source>
</evidence>
<dbReference type="Pfam" id="PF00662">
    <property type="entry name" value="Proton_antipo_N"/>
    <property type="match status" value="1"/>
</dbReference>
<feature type="transmembrane region" description="Helical" evidence="10">
    <location>
        <begin position="320"/>
        <end position="341"/>
    </location>
</feature>
<keyword evidence="4" id="KW-1003">Cell membrane</keyword>
<evidence type="ECO:0000256" key="9">
    <source>
        <dbReference type="RuleBase" id="RU000320"/>
    </source>
</evidence>
<feature type="transmembrane region" description="Helical" evidence="10">
    <location>
        <begin position="107"/>
        <end position="136"/>
    </location>
</feature>
<dbReference type="Pfam" id="PF13244">
    <property type="entry name" value="MbhD"/>
    <property type="match status" value="1"/>
</dbReference>
<feature type="transmembrane region" description="Helical" evidence="10">
    <location>
        <begin position="647"/>
        <end position="672"/>
    </location>
</feature>
<proteinExistence type="predicted"/>
<feature type="transmembrane region" description="Helical" evidence="10">
    <location>
        <begin position="447"/>
        <end position="469"/>
    </location>
</feature>
<evidence type="ECO:0000259" key="11">
    <source>
        <dbReference type="Pfam" id="PF00361"/>
    </source>
</evidence>
<evidence type="ECO:0000256" key="6">
    <source>
        <dbReference type="ARBA" id="ARBA00022989"/>
    </source>
</evidence>
<dbReference type="OrthoDB" id="9811798at2"/>
<name>A0A1V3A044_9GAMM</name>
<keyword evidence="3" id="KW-0050">Antiport</keyword>
<sequence length="767" mass="81914">MLFAILSIFVVAALAPVVHRATGRHSGWVLALLPAALFVYFASFVPTVAAGETVRLAWQWMPGLDVQFSFLIDGLSLMFALLIAGIGVFVVSYAGRYLEGHRDLGRFYVLILSFMGSMLGLVLADNIILMFIFWELTSITSYLLIGFNHEQLKARKAALQGLIVTVGGGLALLAGLVLLGVASGSWELSEILAGEDSLHEHALYLPLVILILLGTFTKSAQFPFHFWLPNAMAAPTPVSAYLHSATMVKAGVYLMARLNPELGGTELWTWTLGLFGAVTMFTGAWMAIQSTEIKKLLAYSTVMALGTLTMLIGIDSPYAAMAGATFLLAHSLYKGALFMLAGSIDHGTGEKEVPNMGGLRRAMPLTAAFSVIAALSLAGLPPLFGFVGKELMLEAALGAPDALGVVLPLLAVASAILVVAVAAIVGLRPFFGARPEYARTPHESPGAMLAGPAVLATLGLIFGIFPALAQPLVVATATSIHGADPEMQLKLWHGINLPLGLSLLSLAAGLVIYRFWDSVRAGIGRVMAPAFRVAPERGYDRFMDGLVWFSAFQTRVLQNGYLRTYVMVTMLTTVALVLATFATLGGLEITVSFADILVHEWVIAALVALAALFVATTNSRLAAVASLGIIGFGVSLIYVFFSAPDLGITQVLVETLTVILLVLVLFRLPGFLKFSNPLTRVRDVIASLVVGVTMTAVLMATLGVQYFPAISEYHIAESEPSAYGRNIVNVILVDFRALDTLGELFVLALAAVGVYAMIKFRAEDRKS</sequence>
<evidence type="ECO:0000259" key="14">
    <source>
        <dbReference type="Pfam" id="PF20501"/>
    </source>
</evidence>
<evidence type="ECO:0000256" key="4">
    <source>
        <dbReference type="ARBA" id="ARBA00022475"/>
    </source>
</evidence>
<feature type="transmembrane region" description="Helical" evidence="10">
    <location>
        <begin position="596"/>
        <end position="614"/>
    </location>
</feature>
<feature type="transmembrane region" description="Helical" evidence="10">
    <location>
        <begin position="30"/>
        <end position="49"/>
    </location>
</feature>
<comment type="caution">
    <text evidence="15">The sequence shown here is derived from an EMBL/GenBank/DDBJ whole genome shotgun (WGS) entry which is preliminary data.</text>
</comment>
<evidence type="ECO:0000313" key="15">
    <source>
        <dbReference type="EMBL" id="OOC10738.1"/>
    </source>
</evidence>
<feature type="transmembrane region" description="Helical" evidence="10">
    <location>
        <begin position="201"/>
        <end position="217"/>
    </location>
</feature>
<feature type="transmembrane region" description="Helical" evidence="10">
    <location>
        <begin position="565"/>
        <end position="584"/>
    </location>
</feature>
<dbReference type="GO" id="GO:0006811">
    <property type="term" value="P:monoatomic ion transport"/>
    <property type="evidence" value="ECO:0007669"/>
    <property type="project" value="UniProtKB-KW"/>
</dbReference>
<evidence type="ECO:0000256" key="2">
    <source>
        <dbReference type="ARBA" id="ARBA00022448"/>
    </source>
</evidence>
<evidence type="ECO:0000256" key="8">
    <source>
        <dbReference type="ARBA" id="ARBA00023136"/>
    </source>
</evidence>
<dbReference type="AlphaFoldDB" id="A0A1V3A044"/>
<dbReference type="NCBIfam" id="NF009287">
    <property type="entry name" value="PRK12647.1"/>
    <property type="match status" value="1"/>
</dbReference>
<evidence type="ECO:0000256" key="7">
    <source>
        <dbReference type="ARBA" id="ARBA00023065"/>
    </source>
</evidence>
<keyword evidence="8 10" id="KW-0472">Membrane</keyword>
<feature type="transmembrane region" description="Helical" evidence="10">
    <location>
        <begin position="684"/>
        <end position="707"/>
    </location>
</feature>
<feature type="domain" description="MrpA C-terminal/MbhE" evidence="14">
    <location>
        <begin position="679"/>
        <end position="761"/>
    </location>
</feature>
<evidence type="ECO:0000259" key="13">
    <source>
        <dbReference type="Pfam" id="PF13244"/>
    </source>
</evidence>
<dbReference type="PANTHER" id="PTHR43373">
    <property type="entry name" value="NA(+)/H(+) ANTIPORTER SUBUNIT"/>
    <property type="match status" value="1"/>
</dbReference>
<feature type="transmembrane region" description="Helical" evidence="10">
    <location>
        <begin position="157"/>
        <end position="181"/>
    </location>
</feature>
<dbReference type="GO" id="GO:0005886">
    <property type="term" value="C:plasma membrane"/>
    <property type="evidence" value="ECO:0007669"/>
    <property type="project" value="UniProtKB-SubCell"/>
</dbReference>
<feature type="transmembrane region" description="Helical" evidence="10">
    <location>
        <begin position="296"/>
        <end position="314"/>
    </location>
</feature>
<gene>
    <name evidence="15" type="ORF">B1A74_04055</name>
</gene>
<feature type="transmembrane region" description="Helical" evidence="10">
    <location>
        <begin position="405"/>
        <end position="427"/>
    </location>
</feature>
<dbReference type="PANTHER" id="PTHR43373:SF1">
    <property type="entry name" value="NA(+)_H(+) ANTIPORTER SUBUNIT A"/>
    <property type="match status" value="1"/>
</dbReference>
<feature type="transmembrane region" description="Helical" evidence="10">
    <location>
        <begin position="621"/>
        <end position="641"/>
    </location>
</feature>
<keyword evidence="7" id="KW-0406">Ion transport</keyword>
<feature type="domain" description="NADH-Ubiquinone oxidoreductase (complex I) chain 5 N-terminal" evidence="12">
    <location>
        <begin position="61"/>
        <end position="108"/>
    </location>
</feature>
<keyword evidence="16" id="KW-1185">Reference proteome</keyword>
<feature type="transmembrane region" description="Helical" evidence="10">
    <location>
        <begin position="362"/>
        <end position="385"/>
    </location>
</feature>
<evidence type="ECO:0000256" key="1">
    <source>
        <dbReference type="ARBA" id="ARBA00004651"/>
    </source>
</evidence>
<dbReference type="InterPro" id="IPR001516">
    <property type="entry name" value="Proton_antipo_N"/>
</dbReference>
<dbReference type="InterPro" id="IPR050616">
    <property type="entry name" value="CPA3_Na-H_Antiporter_A"/>
</dbReference>
<dbReference type="InterPro" id="IPR046806">
    <property type="entry name" value="MrpA_C/MbhE"/>
</dbReference>
<dbReference type="EMBL" id="MUZR01000010">
    <property type="protein sequence ID" value="OOC10738.1"/>
    <property type="molecule type" value="Genomic_DNA"/>
</dbReference>